<dbReference type="RefSeq" id="YP_010754401.1">
    <property type="nucleotide sequence ID" value="NC_073460.1"/>
</dbReference>
<dbReference type="GeneID" id="80018992"/>
<proteinExistence type="predicted"/>
<dbReference type="Pfam" id="PF25310">
    <property type="entry name" value="VG15"/>
    <property type="match status" value="1"/>
</dbReference>
<dbReference type="KEGG" id="vg:80018992"/>
<dbReference type="InterPro" id="IPR057369">
    <property type="entry name" value="VG15"/>
</dbReference>
<keyword evidence="2" id="KW-1185">Reference proteome</keyword>
<evidence type="ECO:0000313" key="1">
    <source>
        <dbReference type="EMBL" id="QWY84586.1"/>
    </source>
</evidence>
<sequence length="252" mass="26971">MASTVEGRELTAAHRDAQIQIGARAEVEARALWSRLDVDDLDGSTPYWLASTTIAVNRRMSESQRVAAEYLTEYRIAELGAAGAVVLGGPTETARALRLAGPTRVKRLIGAGMGAAEAFEAALTKFGGMVRRQAMMGGRLTIAATAGRDRRATGWRRVTDGNPCAFCAMLASRGPVYRDAAAADGIQYHAHCGCTAEPAYSNAWEPTADEERYMDAYGEARAIVAADGKAIDTKKLLAVMRRQGGFRDSPIS</sequence>
<accession>A0A8F3EBC1</accession>
<dbReference type="Proteomes" id="UP000693692">
    <property type="component" value="Segment"/>
</dbReference>
<dbReference type="EMBL" id="MZ150789">
    <property type="protein sequence ID" value="QWY84586.1"/>
    <property type="molecule type" value="Genomic_DNA"/>
</dbReference>
<name>A0A8F3EBC1_9CAUD</name>
<organism evidence="1 2">
    <name type="scientific">Microbacterium phage Footloose</name>
    <dbReference type="NCBI Taxonomy" id="2836048"/>
    <lineage>
        <taxon>Viruses</taxon>
        <taxon>Duplodnaviria</taxon>
        <taxon>Heunggongvirae</taxon>
        <taxon>Uroviricota</taxon>
        <taxon>Caudoviricetes</taxon>
        <taxon>Footloosevirus</taxon>
        <taxon>Footloosevirus footloose</taxon>
    </lineage>
</organism>
<gene>
    <name evidence="1" type="primary">4</name>
    <name evidence="1" type="ORF">SEA_FOOTLOOSE_4</name>
</gene>
<reference evidence="1" key="1">
    <citation type="submission" date="2021-05" db="EMBL/GenBank/DDBJ databases">
        <authorList>
            <person name="Brink J."/>
            <person name="Busse A.L."/>
            <person name="Crowley H.J."/>
            <person name="Hall C.J."/>
            <person name="Hetherington P."/>
            <person name="Hovde T.M."/>
            <person name="Johnson J.A."/>
            <person name="Karch K.E."/>
            <person name="Krueger C.J."/>
            <person name="Lundberg T.J."/>
            <person name="Madla Sanchez I."/>
            <person name="Mathiesen C."/>
            <person name="Moore L.J."/>
            <person name="Nordberg R.J."/>
            <person name="Petersen I.M."/>
            <person name="Piton K.L."/>
            <person name="Rozycki S.T."/>
            <person name="Rutten E."/>
            <person name="Samuelson I.O."/>
            <person name="Sarkilahti S.K."/>
            <person name="Schubert K.A."/>
            <person name="Stamness T.F."/>
            <person name="Tinman A.J."/>
            <person name="Tutterrow P.B."/>
            <person name="Wanzek N.C."/>
            <person name="Wheeler C.D."/>
            <person name="Spring A.M."/>
            <person name="Klyczek K."/>
            <person name="Garlena R.A."/>
            <person name="Russell D.A."/>
            <person name="Pope W.H."/>
            <person name="Jacobs-Sera D."/>
            <person name="Hatfull G.F."/>
        </authorList>
    </citation>
    <scope>NUCLEOTIDE SEQUENCE</scope>
</reference>
<protein>
    <submittedName>
        <fullName evidence="1">MuF-like minor capsid protein</fullName>
    </submittedName>
</protein>
<evidence type="ECO:0000313" key="2">
    <source>
        <dbReference type="Proteomes" id="UP000693692"/>
    </source>
</evidence>